<feature type="region of interest" description="Disordered" evidence="1">
    <location>
        <begin position="241"/>
        <end position="262"/>
    </location>
</feature>
<dbReference type="Gene3D" id="3.30.1520.10">
    <property type="entry name" value="Phox-like domain"/>
    <property type="match status" value="1"/>
</dbReference>
<feature type="domain" description="PX" evidence="2">
    <location>
        <begin position="4"/>
        <end position="127"/>
    </location>
</feature>
<dbReference type="InParanoid" id="M4BVY2"/>
<dbReference type="InterPro" id="IPR036871">
    <property type="entry name" value="PX_dom_sf"/>
</dbReference>
<dbReference type="AlphaFoldDB" id="M4BVY2"/>
<proteinExistence type="predicted"/>
<dbReference type="Proteomes" id="UP000011713">
    <property type="component" value="Unassembled WGS sequence"/>
</dbReference>
<feature type="compositionally biased region" description="Polar residues" evidence="1">
    <location>
        <begin position="164"/>
        <end position="174"/>
    </location>
</feature>
<reference evidence="3" key="2">
    <citation type="submission" date="2015-06" db="UniProtKB">
        <authorList>
            <consortium name="EnsemblProtists"/>
        </authorList>
    </citation>
    <scope>IDENTIFICATION</scope>
    <source>
        <strain evidence="3">Emoy2</strain>
    </source>
</reference>
<dbReference type="CDD" id="cd06093">
    <property type="entry name" value="PX_domain"/>
    <property type="match status" value="1"/>
</dbReference>
<dbReference type="Pfam" id="PF00787">
    <property type="entry name" value="PX"/>
    <property type="match status" value="1"/>
</dbReference>
<evidence type="ECO:0000313" key="4">
    <source>
        <dbReference type="Proteomes" id="UP000011713"/>
    </source>
</evidence>
<keyword evidence="4" id="KW-1185">Reference proteome</keyword>
<dbReference type="GO" id="GO:0035091">
    <property type="term" value="F:phosphatidylinositol binding"/>
    <property type="evidence" value="ECO:0007669"/>
    <property type="project" value="InterPro"/>
</dbReference>
<dbReference type="SUPFAM" id="SSF64268">
    <property type="entry name" value="PX domain"/>
    <property type="match status" value="1"/>
</dbReference>
<dbReference type="eggNOG" id="ENOG502S4UN">
    <property type="taxonomic scope" value="Eukaryota"/>
</dbReference>
<sequence length="305" mass="34957">MAGKLRVAIIGSQTRHPDTPMTYTVYRTSVNYQGLCYHRLIRYRQFRYFAKHLELSSDSAPISAKFPPKIWWSRKASIRPEVVEVRQVLLNEFMQQVCTRPLTTQSKERLLKMLQVGKFAPQEEKDRVVDSRLGSEQQSVTIREHTSDEQDYNHLFSLRKDEVSNYSEEGQSEASRNEEIYTGRANQVRNETEDRPAQRPNNCSSADMNTTPNCFVPASLPLKSQHTKCVMFGANGDADGLTYNDEDINSTSSSSESVPSPERYYSDQIKQRMASIENIVDSVCAVELQVLRMGKSDRPDRVRQK</sequence>
<organism evidence="3 4">
    <name type="scientific">Hyaloperonospora arabidopsidis (strain Emoy2)</name>
    <name type="common">Downy mildew agent</name>
    <name type="synonym">Peronospora arabidopsidis</name>
    <dbReference type="NCBI Taxonomy" id="559515"/>
    <lineage>
        <taxon>Eukaryota</taxon>
        <taxon>Sar</taxon>
        <taxon>Stramenopiles</taxon>
        <taxon>Oomycota</taxon>
        <taxon>Peronosporomycetes</taxon>
        <taxon>Peronosporales</taxon>
        <taxon>Peronosporaceae</taxon>
        <taxon>Hyaloperonospora</taxon>
    </lineage>
</organism>
<evidence type="ECO:0000259" key="2">
    <source>
        <dbReference type="PROSITE" id="PS50195"/>
    </source>
</evidence>
<dbReference type="VEuPathDB" id="FungiDB:HpaG810683"/>
<feature type="region of interest" description="Disordered" evidence="1">
    <location>
        <begin position="129"/>
        <end position="148"/>
    </location>
</feature>
<dbReference type="HOGENOM" id="CLU_079505_0_0_1"/>
<accession>M4BVY2</accession>
<reference evidence="4" key="1">
    <citation type="journal article" date="2010" name="Science">
        <title>Signatures of adaptation to obligate biotrophy in the Hyaloperonospora arabidopsidis genome.</title>
        <authorList>
            <person name="Baxter L."/>
            <person name="Tripathy S."/>
            <person name="Ishaque N."/>
            <person name="Boot N."/>
            <person name="Cabral A."/>
            <person name="Kemen E."/>
            <person name="Thines M."/>
            <person name="Ah-Fong A."/>
            <person name="Anderson R."/>
            <person name="Badejoko W."/>
            <person name="Bittner-Eddy P."/>
            <person name="Boore J.L."/>
            <person name="Chibucos M.C."/>
            <person name="Coates M."/>
            <person name="Dehal P."/>
            <person name="Delehaunty K."/>
            <person name="Dong S."/>
            <person name="Downton P."/>
            <person name="Dumas B."/>
            <person name="Fabro G."/>
            <person name="Fronick C."/>
            <person name="Fuerstenberg S.I."/>
            <person name="Fulton L."/>
            <person name="Gaulin E."/>
            <person name="Govers F."/>
            <person name="Hughes L."/>
            <person name="Humphray S."/>
            <person name="Jiang R.H."/>
            <person name="Judelson H."/>
            <person name="Kamoun S."/>
            <person name="Kyung K."/>
            <person name="Meijer H."/>
            <person name="Minx P."/>
            <person name="Morris P."/>
            <person name="Nelson J."/>
            <person name="Phuntumart V."/>
            <person name="Qutob D."/>
            <person name="Rehmany A."/>
            <person name="Rougon-Cardoso A."/>
            <person name="Ryden P."/>
            <person name="Torto-Alalibo T."/>
            <person name="Studholme D."/>
            <person name="Wang Y."/>
            <person name="Win J."/>
            <person name="Wood J."/>
            <person name="Clifton S.W."/>
            <person name="Rogers J."/>
            <person name="Van den Ackerveken G."/>
            <person name="Jones J.D."/>
            <person name="McDowell J.M."/>
            <person name="Beynon J."/>
            <person name="Tyler B.M."/>
        </authorList>
    </citation>
    <scope>NUCLEOTIDE SEQUENCE [LARGE SCALE GENOMIC DNA]</scope>
    <source>
        <strain evidence="4">Emoy2</strain>
    </source>
</reference>
<feature type="region of interest" description="Disordered" evidence="1">
    <location>
        <begin position="159"/>
        <end position="210"/>
    </location>
</feature>
<dbReference type="EMBL" id="JH597990">
    <property type="status" value="NOT_ANNOTATED_CDS"/>
    <property type="molecule type" value="Genomic_DNA"/>
</dbReference>
<protein>
    <recommendedName>
        <fullName evidence="2">PX domain-containing protein</fullName>
    </recommendedName>
</protein>
<dbReference type="OMA" id="DSVCAVE"/>
<name>M4BVY2_HYAAE</name>
<dbReference type="InterPro" id="IPR001683">
    <property type="entry name" value="PX_dom"/>
</dbReference>
<dbReference type="PROSITE" id="PS50195">
    <property type="entry name" value="PX"/>
    <property type="match status" value="1"/>
</dbReference>
<feature type="compositionally biased region" description="Polar residues" evidence="1">
    <location>
        <begin position="199"/>
        <end position="210"/>
    </location>
</feature>
<evidence type="ECO:0000256" key="1">
    <source>
        <dbReference type="SAM" id="MobiDB-lite"/>
    </source>
</evidence>
<evidence type="ECO:0000313" key="3">
    <source>
        <dbReference type="EnsemblProtists" id="HpaP810683"/>
    </source>
</evidence>
<dbReference type="EnsemblProtists" id="HpaT810683">
    <property type="protein sequence ID" value="HpaP810683"/>
    <property type="gene ID" value="HpaG810683"/>
</dbReference>
<feature type="compositionally biased region" description="Low complexity" evidence="1">
    <location>
        <begin position="250"/>
        <end position="262"/>
    </location>
</feature>